<accession>A0A1G6N6L8</accession>
<dbReference type="InterPro" id="IPR029787">
    <property type="entry name" value="Nucleotide_cyclase"/>
</dbReference>
<gene>
    <name evidence="4" type="ORF">SAMN04487864_11241</name>
</gene>
<dbReference type="AlphaFoldDB" id="A0A1G6N6L8"/>
<keyword evidence="2" id="KW-0472">Membrane</keyword>
<evidence type="ECO:0000313" key="4">
    <source>
        <dbReference type="EMBL" id="SDC63498.1"/>
    </source>
</evidence>
<dbReference type="CDD" id="cd01949">
    <property type="entry name" value="GGDEF"/>
    <property type="match status" value="1"/>
</dbReference>
<feature type="transmembrane region" description="Helical" evidence="2">
    <location>
        <begin position="522"/>
        <end position="541"/>
    </location>
</feature>
<dbReference type="PROSITE" id="PS50887">
    <property type="entry name" value="GGDEF"/>
    <property type="match status" value="1"/>
</dbReference>
<dbReference type="SMART" id="SM00062">
    <property type="entry name" value="PBPb"/>
    <property type="match status" value="2"/>
</dbReference>
<dbReference type="NCBIfam" id="TIGR00254">
    <property type="entry name" value="GGDEF"/>
    <property type="match status" value="1"/>
</dbReference>
<dbReference type="InterPro" id="IPR043128">
    <property type="entry name" value="Rev_trsase/Diguanyl_cyclase"/>
</dbReference>
<name>A0A1G6N6L8_9FIRM</name>
<keyword evidence="5" id="KW-1185">Reference proteome</keyword>
<sequence length="722" mass="81689">MQRIQAAKGFFASFFCMLIVFLFMAMPGLAASENSSGGALTTGIGKTVRVGWHVVPHFITNRNGRLSGYSYDYLCKLAAYTGWTYEYVHGNWPQLLQKLKDGEIDILSDVSFLEERTKDMLYPSYPMGTEAYYIFIAPGNKDITMNDFSSLNGKRVGVTKNSFQKQLLLRWMKRHNVDAELIELSNTEQESLLLLGKQLDAFVTMDIYGNPQTAIPICKIGSSDFYFAVKKDRLDLLAELDAAMNRIQDENKHFNQQLHDKYLLSANTERYLNSGEKEWLAKHGTIRVGYQDNYLAFCARDGETGELTGALKDFLDSASAALENVRVDFKPVAYPTAAAAMDALKKGEIDCVFPANLAEYDSETLGVVMTPALMRTEMDAVVRASEKKEFVRKKWITVAVNKGNTNYDRFLAEHYPDWHRAYFTDTPAGLEAVANGRADCVIISNYRYNNISKQCEKLHLTTVYTGVDMDYCFAVRKGDIELYSVLARLINAVPDATVHKALTYYSTEDVKTSFLDLIKENLVIVTSLISLVLLVIVVLLLRNLRAEKKIIEEEHLVHDLNRKVFVDALTSVRNKGAFTNYVKDLQKRLDQGEKMDFAIGVFDCDNLKMVNDQNGHDKGDIYIKTASRLICRVFQHSPVFRIGGDEFAVVLQNEDFQNRDDLIGQFDSEKRKAIVASGKKWEQPRVAMGIAVYDAELDGSVDDTIRRADKIMYENKRVGKLE</sequence>
<dbReference type="SUPFAM" id="SSF53850">
    <property type="entry name" value="Periplasmic binding protein-like II"/>
    <property type="match status" value="2"/>
</dbReference>
<evidence type="ECO:0000256" key="2">
    <source>
        <dbReference type="SAM" id="Phobius"/>
    </source>
</evidence>
<dbReference type="PANTHER" id="PTHR35936">
    <property type="entry name" value="MEMBRANE-BOUND LYTIC MUREIN TRANSGLYCOSYLASE F"/>
    <property type="match status" value="1"/>
</dbReference>
<feature type="domain" description="GGDEF" evidence="3">
    <location>
        <begin position="595"/>
        <end position="722"/>
    </location>
</feature>
<dbReference type="SUPFAM" id="SSF55073">
    <property type="entry name" value="Nucleotide cyclase"/>
    <property type="match status" value="1"/>
</dbReference>
<dbReference type="SMART" id="SM00267">
    <property type="entry name" value="GGDEF"/>
    <property type="match status" value="1"/>
</dbReference>
<dbReference type="Gene3D" id="3.40.190.10">
    <property type="entry name" value="Periplasmic binding protein-like II"/>
    <property type="match status" value="4"/>
</dbReference>
<protein>
    <submittedName>
        <fullName evidence="4">Diguanylate cyclase (GGDEF) domain-containing protein</fullName>
    </submittedName>
</protein>
<dbReference type="Pfam" id="PF00497">
    <property type="entry name" value="SBP_bac_3"/>
    <property type="match status" value="1"/>
</dbReference>
<dbReference type="Pfam" id="PF00990">
    <property type="entry name" value="GGDEF"/>
    <property type="match status" value="1"/>
</dbReference>
<organism evidence="4 5">
    <name type="scientific">Succiniclasticum ruminis</name>
    <dbReference type="NCBI Taxonomy" id="40841"/>
    <lineage>
        <taxon>Bacteria</taxon>
        <taxon>Bacillati</taxon>
        <taxon>Bacillota</taxon>
        <taxon>Negativicutes</taxon>
        <taxon>Acidaminococcales</taxon>
        <taxon>Acidaminococcaceae</taxon>
        <taxon>Succiniclasticum</taxon>
    </lineage>
</organism>
<evidence type="ECO:0000313" key="5">
    <source>
        <dbReference type="Proteomes" id="UP000198943"/>
    </source>
</evidence>
<keyword evidence="1" id="KW-0732">Signal</keyword>
<keyword evidence="2" id="KW-0812">Transmembrane</keyword>
<dbReference type="PANTHER" id="PTHR35936:SF38">
    <property type="entry name" value="GLUTAMINE-BINDING PERIPLASMIC PROTEIN"/>
    <property type="match status" value="1"/>
</dbReference>
<dbReference type="InterPro" id="IPR001638">
    <property type="entry name" value="Solute-binding_3/MltF_N"/>
</dbReference>
<proteinExistence type="predicted"/>
<evidence type="ECO:0000256" key="1">
    <source>
        <dbReference type="ARBA" id="ARBA00022729"/>
    </source>
</evidence>
<evidence type="ECO:0000259" key="3">
    <source>
        <dbReference type="PROSITE" id="PS50887"/>
    </source>
</evidence>
<keyword evidence="2" id="KW-1133">Transmembrane helix</keyword>
<reference evidence="5" key="1">
    <citation type="submission" date="2016-10" db="EMBL/GenBank/DDBJ databases">
        <authorList>
            <person name="Varghese N."/>
            <person name="Submissions S."/>
        </authorList>
    </citation>
    <scope>NUCLEOTIDE SEQUENCE [LARGE SCALE GENOMIC DNA]</scope>
    <source>
        <strain evidence="5">DSM 11005</strain>
    </source>
</reference>
<dbReference type="Gene3D" id="3.30.70.270">
    <property type="match status" value="1"/>
</dbReference>
<dbReference type="Proteomes" id="UP000198943">
    <property type="component" value="Unassembled WGS sequence"/>
</dbReference>
<dbReference type="InterPro" id="IPR000160">
    <property type="entry name" value="GGDEF_dom"/>
</dbReference>
<dbReference type="EMBL" id="FMYW01000012">
    <property type="protein sequence ID" value="SDC63498.1"/>
    <property type="molecule type" value="Genomic_DNA"/>
</dbReference>